<dbReference type="CDD" id="cd00198">
    <property type="entry name" value="vWFA"/>
    <property type="match status" value="1"/>
</dbReference>
<dbReference type="InterPro" id="IPR013783">
    <property type="entry name" value="Ig-like_fold"/>
</dbReference>
<dbReference type="OrthoDB" id="798937at2"/>
<proteinExistence type="predicted"/>
<feature type="compositionally biased region" description="Basic and acidic residues" evidence="1">
    <location>
        <begin position="550"/>
        <end position="571"/>
    </location>
</feature>
<feature type="compositionally biased region" description="Acidic residues" evidence="1">
    <location>
        <begin position="627"/>
        <end position="636"/>
    </location>
</feature>
<feature type="region of interest" description="Disordered" evidence="1">
    <location>
        <begin position="540"/>
        <end position="587"/>
    </location>
</feature>
<evidence type="ECO:0000256" key="1">
    <source>
        <dbReference type="SAM" id="MobiDB-lite"/>
    </source>
</evidence>
<keyword evidence="6" id="KW-1185">Reference proteome</keyword>
<dbReference type="PANTHER" id="PTHR10579">
    <property type="entry name" value="CALCIUM-ACTIVATED CHLORIDE CHANNEL REGULATOR"/>
    <property type="match status" value="1"/>
</dbReference>
<dbReference type="KEGG" id="sde:Sde_1355"/>
<feature type="region of interest" description="Disordered" evidence="1">
    <location>
        <begin position="627"/>
        <end position="750"/>
    </location>
</feature>
<accession>Q21L12</accession>
<dbReference type="SUPFAM" id="SSF53300">
    <property type="entry name" value="vWA-like"/>
    <property type="match status" value="1"/>
</dbReference>
<evidence type="ECO:0000259" key="4">
    <source>
        <dbReference type="PROSITE" id="PS50234"/>
    </source>
</evidence>
<dbReference type="InterPro" id="IPR002035">
    <property type="entry name" value="VWF_A"/>
</dbReference>
<dbReference type="EMBL" id="CP000282">
    <property type="protein sequence ID" value="ABD80617.1"/>
    <property type="molecule type" value="Genomic_DNA"/>
</dbReference>
<gene>
    <name evidence="5" type="ordered locus">Sde_1355</name>
</gene>
<feature type="compositionally biased region" description="Basic and acidic residues" evidence="1">
    <location>
        <begin position="639"/>
        <end position="648"/>
    </location>
</feature>
<dbReference type="InterPro" id="IPR036465">
    <property type="entry name" value="vWFA_dom_sf"/>
</dbReference>
<feature type="compositionally biased region" description="Acidic residues" evidence="1">
    <location>
        <begin position="572"/>
        <end position="583"/>
    </location>
</feature>
<keyword evidence="2" id="KW-0472">Membrane</keyword>
<dbReference type="Gene3D" id="2.60.40.10">
    <property type="entry name" value="Immunoglobulins"/>
    <property type="match status" value="1"/>
</dbReference>
<dbReference type="PROSITE" id="PS50194">
    <property type="entry name" value="FILAMIN_REPEAT"/>
    <property type="match status" value="1"/>
</dbReference>
<dbReference type="SMART" id="SM00327">
    <property type="entry name" value="VWA"/>
    <property type="match status" value="1"/>
</dbReference>
<reference evidence="5 6" key="1">
    <citation type="journal article" date="2008" name="PLoS Genet.">
        <title>Complete genome sequence of the complex carbohydrate-degrading marine bacterium, Saccharophagus degradans strain 2-40 T.</title>
        <authorList>
            <person name="Weiner R.M."/>
            <person name="Taylor L.E.II."/>
            <person name="Henrissat B."/>
            <person name="Hauser L."/>
            <person name="Land M."/>
            <person name="Coutinho P.M."/>
            <person name="Rancurel C."/>
            <person name="Saunders E.H."/>
            <person name="Longmire A.G."/>
            <person name="Zhang H."/>
            <person name="Bayer E.A."/>
            <person name="Gilbert H.J."/>
            <person name="Larimer F."/>
            <person name="Zhulin I.B."/>
            <person name="Ekborg N.A."/>
            <person name="Lamed R."/>
            <person name="Richardson P.M."/>
            <person name="Borovok I."/>
            <person name="Hutcheson S."/>
        </authorList>
    </citation>
    <scope>NUCLEOTIDE SEQUENCE [LARGE SCALE GENOMIC DNA]</scope>
    <source>
        <strain evidence="6">2-40 / ATCC 43961 / DSM 17024</strain>
    </source>
</reference>
<evidence type="ECO:0000313" key="6">
    <source>
        <dbReference type="Proteomes" id="UP000001947"/>
    </source>
</evidence>
<dbReference type="InterPro" id="IPR051266">
    <property type="entry name" value="CLCR"/>
</dbReference>
<keyword evidence="2" id="KW-0812">Transmembrane</keyword>
<keyword evidence="3" id="KW-0732">Signal</keyword>
<dbReference type="Gene3D" id="3.40.50.410">
    <property type="entry name" value="von Willebrand factor, type A domain"/>
    <property type="match status" value="1"/>
</dbReference>
<dbReference type="PROSITE" id="PS50234">
    <property type="entry name" value="VWFA"/>
    <property type="match status" value="1"/>
</dbReference>
<dbReference type="RefSeq" id="WP_011467837.1">
    <property type="nucleotide sequence ID" value="NC_007912.1"/>
</dbReference>
<dbReference type="AlphaFoldDB" id="Q21L12"/>
<feature type="compositionally biased region" description="Basic and acidic residues" evidence="1">
    <location>
        <begin position="672"/>
        <end position="682"/>
    </location>
</feature>
<evidence type="ECO:0000256" key="2">
    <source>
        <dbReference type="SAM" id="Phobius"/>
    </source>
</evidence>
<dbReference type="GeneID" id="98613029"/>
<evidence type="ECO:0000256" key="3">
    <source>
        <dbReference type="SAM" id="SignalP"/>
    </source>
</evidence>
<sequence>MLKCWQAFIGLVLMLGLAASAGAQPELNLAQASQEIESKLADRSGKPADVRLVIDVSGSMKRNDPANLRQPAVDLLMQLLPEGSKAGVWTFGKWVNMLVPHQVVDEQWRSLGRAKASEINSVGLYTNIGEALEKAAYDLDAASDEYAKHIILLTDGMVDIDKQPDKNTQEWRRIVDEVLPKLKAAGYTIHTVALSDNADNNLLKKLSLQTDGIASVAHTADDLMKIFLGTFDAAAPAEQVPLAGNQFVIDSSVEEFTALIFRKNPADLTELIGPDQTVYSAASQAADASWHRADNYDLITIKQPLEGEWGLSVDMDDDSRVTVVSNLNLRVKAMANNVYIGHDQLLSLVLQEDGKTITRPEFLELMTITAKIMAGNNEEVLAEFWQNELTDGEPPLDGRYLEDLPTFEKEGVYELTVVVDGKSFVREFKHSFSVRQPFNAEVEKQFSDGELNFILKVESLSSDVRVDKTQIVASITSPSKRKMVKPLDLTKMDTWQTELMPDDEGMYFIDIRIKGSTLDGSPFESYITDVKFKFSHEGGFSEEQEPIVDPAKKEEKETKKAEPEEPAKPTDEEGEAEAQEAESEPQQPVPAWLLYSAIGIGNLLLFVGGYFIVRKLLGSGSSDEDLLEQFSEESVEEATSPKEEPKPVDDEEEPPMEDLDPATADDVVEEPEPAKEQEKVQEPEPVEEPQEEQLEEPAMDMLGEPDDAEDIAEPEGYDAVDDGIDDLDEMALDEPEPDAEEPEPQDEDDDMVAAMLKAQGLDLADDELDDAISNLIDDLDDDEEENK</sequence>
<feature type="compositionally biased region" description="Acidic residues" evidence="1">
    <location>
        <begin position="649"/>
        <end position="660"/>
    </location>
</feature>
<dbReference type="Pfam" id="PF00092">
    <property type="entry name" value="VWA"/>
    <property type="match status" value="1"/>
</dbReference>
<feature type="transmembrane region" description="Helical" evidence="2">
    <location>
        <begin position="592"/>
        <end position="613"/>
    </location>
</feature>
<dbReference type="HOGENOM" id="CLU_012610_0_0_6"/>
<evidence type="ECO:0000313" key="5">
    <source>
        <dbReference type="EMBL" id="ABD80617.1"/>
    </source>
</evidence>
<dbReference type="InterPro" id="IPR017868">
    <property type="entry name" value="Filamin/ABP280_repeat-like"/>
</dbReference>
<keyword evidence="2" id="KW-1133">Transmembrane helix</keyword>
<feature type="domain" description="VWFA" evidence="4">
    <location>
        <begin position="49"/>
        <end position="240"/>
    </location>
</feature>
<organism evidence="5 6">
    <name type="scientific">Saccharophagus degradans (strain 2-40 / ATCC 43961 / DSM 17024)</name>
    <dbReference type="NCBI Taxonomy" id="203122"/>
    <lineage>
        <taxon>Bacteria</taxon>
        <taxon>Pseudomonadati</taxon>
        <taxon>Pseudomonadota</taxon>
        <taxon>Gammaproteobacteria</taxon>
        <taxon>Cellvibrionales</taxon>
        <taxon>Cellvibrionaceae</taxon>
        <taxon>Saccharophagus</taxon>
    </lineage>
</organism>
<protein>
    <submittedName>
        <fullName evidence="5">von Willebrand factor, type A</fullName>
    </submittedName>
</protein>
<name>Q21L12_SACD2</name>
<feature type="chain" id="PRO_5004199755" evidence="3">
    <location>
        <begin position="24"/>
        <end position="787"/>
    </location>
</feature>
<dbReference type="PANTHER" id="PTHR10579:SF43">
    <property type="entry name" value="ZINC FINGER (C3HC4-TYPE RING FINGER) FAMILY PROTEIN"/>
    <property type="match status" value="1"/>
</dbReference>
<dbReference type="Proteomes" id="UP000001947">
    <property type="component" value="Chromosome"/>
</dbReference>
<dbReference type="STRING" id="203122.Sde_1355"/>
<feature type="signal peptide" evidence="3">
    <location>
        <begin position="1"/>
        <end position="23"/>
    </location>
</feature>
<dbReference type="eggNOG" id="COG2304">
    <property type="taxonomic scope" value="Bacteria"/>
</dbReference>
<feature type="compositionally biased region" description="Acidic residues" evidence="1">
    <location>
        <begin position="684"/>
        <end position="750"/>
    </location>
</feature>